<dbReference type="EMBL" id="BKCJ010353411">
    <property type="protein sequence ID" value="GEZ99782.1"/>
    <property type="molecule type" value="Genomic_DNA"/>
</dbReference>
<comment type="caution">
    <text evidence="6">The sequence shown here is derived from an EMBL/GenBank/DDBJ whole genome shotgun (WGS) entry which is preliminary data.</text>
</comment>
<evidence type="ECO:0000256" key="3">
    <source>
        <dbReference type="ARBA" id="ARBA00022989"/>
    </source>
</evidence>
<sequence length="167" mass="19454">MLSYKEIQRVYEIKDGYLEAFANKEAELDELTRSHKSGLLKKIELVCLTTQFTASYYIVYVLHMCVYVSGQYNVGWLLCLRIHTWKPVKLTLFFNLELLYMRGLLVPEYPYLHKHVIKKRGPIFSSMFTPLNTVIVTIFTSIFLQEHVYFGSVIGALGIITELYVIL</sequence>
<dbReference type="AlphaFoldDB" id="A0A699IZR2"/>
<keyword evidence="3 5" id="KW-1133">Transmembrane helix</keyword>
<dbReference type="InterPro" id="IPR030184">
    <property type="entry name" value="WAT1-related"/>
</dbReference>
<dbReference type="SUPFAM" id="SSF103481">
    <property type="entry name" value="Multidrug resistance efflux transporter EmrE"/>
    <property type="match status" value="1"/>
</dbReference>
<evidence type="ECO:0000256" key="4">
    <source>
        <dbReference type="ARBA" id="ARBA00023136"/>
    </source>
</evidence>
<protein>
    <submittedName>
        <fullName evidence="6">WAT1-related protein At4g30420-like</fullName>
    </submittedName>
</protein>
<keyword evidence="2 5" id="KW-0812">Transmembrane</keyword>
<evidence type="ECO:0000256" key="1">
    <source>
        <dbReference type="ARBA" id="ARBA00004141"/>
    </source>
</evidence>
<evidence type="ECO:0000313" key="6">
    <source>
        <dbReference type="EMBL" id="GEZ99782.1"/>
    </source>
</evidence>
<dbReference type="GO" id="GO:0016020">
    <property type="term" value="C:membrane"/>
    <property type="evidence" value="ECO:0007669"/>
    <property type="project" value="InterPro"/>
</dbReference>
<feature type="transmembrane region" description="Helical" evidence="5">
    <location>
        <begin position="148"/>
        <end position="166"/>
    </location>
</feature>
<comment type="subcellular location">
    <subcellularLocation>
        <location evidence="1">Membrane</location>
        <topology evidence="1">Multi-pass membrane protein</topology>
    </subcellularLocation>
</comment>
<dbReference type="GO" id="GO:0022857">
    <property type="term" value="F:transmembrane transporter activity"/>
    <property type="evidence" value="ECO:0007669"/>
    <property type="project" value="InterPro"/>
</dbReference>
<feature type="transmembrane region" description="Helical" evidence="5">
    <location>
        <begin position="123"/>
        <end position="142"/>
    </location>
</feature>
<dbReference type="InterPro" id="IPR037185">
    <property type="entry name" value="EmrE-like"/>
</dbReference>
<organism evidence="6">
    <name type="scientific">Tanacetum cinerariifolium</name>
    <name type="common">Dalmatian daisy</name>
    <name type="synonym">Chrysanthemum cinerariifolium</name>
    <dbReference type="NCBI Taxonomy" id="118510"/>
    <lineage>
        <taxon>Eukaryota</taxon>
        <taxon>Viridiplantae</taxon>
        <taxon>Streptophyta</taxon>
        <taxon>Embryophyta</taxon>
        <taxon>Tracheophyta</taxon>
        <taxon>Spermatophyta</taxon>
        <taxon>Magnoliopsida</taxon>
        <taxon>eudicotyledons</taxon>
        <taxon>Gunneridae</taxon>
        <taxon>Pentapetalae</taxon>
        <taxon>asterids</taxon>
        <taxon>campanulids</taxon>
        <taxon>Asterales</taxon>
        <taxon>Asteraceae</taxon>
        <taxon>Asteroideae</taxon>
        <taxon>Anthemideae</taxon>
        <taxon>Anthemidinae</taxon>
        <taxon>Tanacetum</taxon>
    </lineage>
</organism>
<gene>
    <name evidence="6" type="ORF">Tci_571755</name>
</gene>
<reference evidence="6" key="1">
    <citation type="journal article" date="2019" name="Sci. Rep.">
        <title>Draft genome of Tanacetum cinerariifolium, the natural source of mosquito coil.</title>
        <authorList>
            <person name="Yamashiro T."/>
            <person name="Shiraishi A."/>
            <person name="Satake H."/>
            <person name="Nakayama K."/>
        </authorList>
    </citation>
    <scope>NUCLEOTIDE SEQUENCE</scope>
</reference>
<keyword evidence="4 5" id="KW-0472">Membrane</keyword>
<accession>A0A699IZR2</accession>
<name>A0A699IZR2_TANCI</name>
<dbReference type="PANTHER" id="PTHR31218">
    <property type="entry name" value="WAT1-RELATED PROTEIN"/>
    <property type="match status" value="1"/>
</dbReference>
<evidence type="ECO:0000256" key="5">
    <source>
        <dbReference type="SAM" id="Phobius"/>
    </source>
</evidence>
<proteinExistence type="predicted"/>
<evidence type="ECO:0000256" key="2">
    <source>
        <dbReference type="ARBA" id="ARBA00022692"/>
    </source>
</evidence>